<comment type="subcellular location">
    <subcellularLocation>
        <location evidence="1">Membrane</location>
        <topology evidence="1">Peripheral membrane protein</topology>
    </subcellularLocation>
</comment>
<keyword evidence="7" id="KW-0139">CF(1)</keyword>
<dbReference type="GO" id="GO:0045259">
    <property type="term" value="C:proton-transporting ATP synthase complex"/>
    <property type="evidence" value="ECO:0007669"/>
    <property type="project" value="UniProtKB-KW"/>
</dbReference>
<feature type="coiled-coil region" evidence="9">
    <location>
        <begin position="248"/>
        <end position="275"/>
    </location>
</feature>
<organism evidence="10">
    <name type="scientific">marine sediment metagenome</name>
    <dbReference type="NCBI Taxonomy" id="412755"/>
    <lineage>
        <taxon>unclassified sequences</taxon>
        <taxon>metagenomes</taxon>
        <taxon>ecological metagenomes</taxon>
    </lineage>
</organism>
<evidence type="ECO:0000256" key="5">
    <source>
        <dbReference type="ARBA" id="ARBA00023065"/>
    </source>
</evidence>
<dbReference type="NCBIfam" id="TIGR03323">
    <property type="entry name" value="alt_F1F0_F1_gam"/>
    <property type="match status" value="1"/>
</dbReference>
<dbReference type="Gene3D" id="1.10.287.80">
    <property type="entry name" value="ATP synthase, gamma subunit, helix hairpin domain"/>
    <property type="match status" value="1"/>
</dbReference>
<evidence type="ECO:0000313" key="10">
    <source>
        <dbReference type="EMBL" id="GAG62076.1"/>
    </source>
</evidence>
<dbReference type="InterPro" id="IPR000131">
    <property type="entry name" value="ATP_synth_F1_gsu"/>
</dbReference>
<dbReference type="PANTHER" id="PTHR11693">
    <property type="entry name" value="ATP SYNTHASE GAMMA CHAIN"/>
    <property type="match status" value="1"/>
</dbReference>
<dbReference type="InterPro" id="IPR035968">
    <property type="entry name" value="ATP_synth_F1_ATPase_gsu"/>
</dbReference>
<keyword evidence="9" id="KW-0175">Coiled coil</keyword>
<evidence type="ECO:0000256" key="3">
    <source>
        <dbReference type="ARBA" id="ARBA00022448"/>
    </source>
</evidence>
<dbReference type="PANTHER" id="PTHR11693:SF22">
    <property type="entry name" value="ATP SYNTHASE SUBUNIT GAMMA, MITOCHONDRIAL"/>
    <property type="match status" value="1"/>
</dbReference>
<comment type="caution">
    <text evidence="10">The sequence shown here is derived from an EMBL/GenBank/DDBJ whole genome shotgun (WGS) entry which is preliminary data.</text>
</comment>
<dbReference type="InterPro" id="IPR017709">
    <property type="entry name" value="Alt_ATP_synth_F1_gsu"/>
</dbReference>
<sequence length="294" mass="34587">MQMLEAIKRKIESAQDLYSVVKTMKALAAVNIHYHARAVEAITEYHQSIEMGFQALLKEKPEILKKPILRNERRMGIIVFGSQRGMAGKFNVMVANSFMEWERAKTFDYSQLKIAVIGERAEEQLKEVGYQPAARIDFPESRYNLNSSIQELLVLVELWRFREKIDDIYLFYNKLKRGVIFEPFQFHLFPLEQEWLKELALRKWPSRNLPLYTLSWDQLLSSFIHQFFYISLYRAFIESMASENASRLTAMQKAEENIEERLDNLNSQFNRQRQNAITEELLDIIAGFEALAKV</sequence>
<proteinExistence type="inferred from homology"/>
<evidence type="ECO:0000256" key="7">
    <source>
        <dbReference type="ARBA" id="ARBA00023196"/>
    </source>
</evidence>
<accession>X1AQA6</accession>
<keyword evidence="3" id="KW-0813">Transport</keyword>
<gene>
    <name evidence="10" type="ORF">S01H4_00288</name>
</gene>
<keyword evidence="5" id="KW-0406">Ion transport</keyword>
<comment type="similarity">
    <text evidence="2">Belongs to the ATPase gamma chain family.</text>
</comment>
<reference evidence="10" key="1">
    <citation type="journal article" date="2014" name="Front. Microbiol.">
        <title>High frequency of phylogenetically diverse reductive dehalogenase-homologous genes in deep subseafloor sedimentary metagenomes.</title>
        <authorList>
            <person name="Kawai M."/>
            <person name="Futagami T."/>
            <person name="Toyoda A."/>
            <person name="Takaki Y."/>
            <person name="Nishi S."/>
            <person name="Hori S."/>
            <person name="Arai W."/>
            <person name="Tsubouchi T."/>
            <person name="Morono Y."/>
            <person name="Uchiyama I."/>
            <person name="Ito T."/>
            <person name="Fujiyama A."/>
            <person name="Inagaki F."/>
            <person name="Takami H."/>
        </authorList>
    </citation>
    <scope>NUCLEOTIDE SEQUENCE</scope>
    <source>
        <strain evidence="10">Expedition CK06-06</strain>
    </source>
</reference>
<dbReference type="EMBL" id="BART01000034">
    <property type="protein sequence ID" value="GAG62076.1"/>
    <property type="molecule type" value="Genomic_DNA"/>
</dbReference>
<keyword evidence="8" id="KW-0066">ATP synthesis</keyword>
<evidence type="ECO:0000256" key="4">
    <source>
        <dbReference type="ARBA" id="ARBA00022781"/>
    </source>
</evidence>
<dbReference type="AlphaFoldDB" id="X1AQA6"/>
<dbReference type="SUPFAM" id="SSF52943">
    <property type="entry name" value="ATP synthase (F1-ATPase), gamma subunit"/>
    <property type="match status" value="1"/>
</dbReference>
<keyword evidence="4" id="KW-0375">Hydrogen ion transport</keyword>
<dbReference type="Gene3D" id="3.40.1380.10">
    <property type="match status" value="1"/>
</dbReference>
<evidence type="ECO:0000256" key="9">
    <source>
        <dbReference type="SAM" id="Coils"/>
    </source>
</evidence>
<dbReference type="Pfam" id="PF00231">
    <property type="entry name" value="ATP-synt"/>
    <property type="match status" value="1"/>
</dbReference>
<protein>
    <submittedName>
        <fullName evidence="10">Uncharacterized protein</fullName>
    </submittedName>
</protein>
<dbReference type="CDD" id="cd12151">
    <property type="entry name" value="F1-ATPase_gamma"/>
    <property type="match status" value="1"/>
</dbReference>
<evidence type="ECO:0000256" key="8">
    <source>
        <dbReference type="ARBA" id="ARBA00023310"/>
    </source>
</evidence>
<dbReference type="GO" id="GO:0046933">
    <property type="term" value="F:proton-transporting ATP synthase activity, rotational mechanism"/>
    <property type="evidence" value="ECO:0007669"/>
    <property type="project" value="InterPro"/>
</dbReference>
<keyword evidence="6" id="KW-0472">Membrane</keyword>
<evidence type="ECO:0000256" key="2">
    <source>
        <dbReference type="ARBA" id="ARBA00007681"/>
    </source>
</evidence>
<evidence type="ECO:0000256" key="1">
    <source>
        <dbReference type="ARBA" id="ARBA00004170"/>
    </source>
</evidence>
<evidence type="ECO:0000256" key="6">
    <source>
        <dbReference type="ARBA" id="ARBA00023136"/>
    </source>
</evidence>
<dbReference type="PRINTS" id="PR00126">
    <property type="entry name" value="ATPASEGAMMA"/>
</dbReference>
<name>X1AQA6_9ZZZZ</name>